<evidence type="ECO:0000313" key="3">
    <source>
        <dbReference type="Proteomes" id="UP000837857"/>
    </source>
</evidence>
<sequence>MQQKQTIKCVEEKYWNGILNSLCMLTTSILSFSQLIGMVLILIQCCALDRRDQFAKFTMSILLCGLCSGFMMIWSTKVLADLFQFQSRQNRQLLKVYLLCSALTLVTSISFNFLYGLPFDADPAVPLQRGLSVLMNIVYLIYFKISLARRNSKIQPAQVGTVLPNNETPTTASNQPFAVHCWT</sequence>
<proteinExistence type="predicted"/>
<feature type="non-terminal residue" evidence="2">
    <location>
        <position position="183"/>
    </location>
</feature>
<feature type="transmembrane region" description="Helical" evidence="1">
    <location>
        <begin position="96"/>
        <end position="115"/>
    </location>
</feature>
<feature type="transmembrane region" description="Helical" evidence="1">
    <location>
        <begin position="55"/>
        <end position="75"/>
    </location>
</feature>
<evidence type="ECO:0000313" key="2">
    <source>
        <dbReference type="EMBL" id="CAH2041696.1"/>
    </source>
</evidence>
<protein>
    <recommendedName>
        <fullName evidence="4">Transmembrane protein</fullName>
    </recommendedName>
</protein>
<evidence type="ECO:0008006" key="4">
    <source>
        <dbReference type="Google" id="ProtNLM"/>
    </source>
</evidence>
<organism evidence="2 3">
    <name type="scientific">Iphiclides podalirius</name>
    <name type="common">scarce swallowtail</name>
    <dbReference type="NCBI Taxonomy" id="110791"/>
    <lineage>
        <taxon>Eukaryota</taxon>
        <taxon>Metazoa</taxon>
        <taxon>Ecdysozoa</taxon>
        <taxon>Arthropoda</taxon>
        <taxon>Hexapoda</taxon>
        <taxon>Insecta</taxon>
        <taxon>Pterygota</taxon>
        <taxon>Neoptera</taxon>
        <taxon>Endopterygota</taxon>
        <taxon>Lepidoptera</taxon>
        <taxon>Glossata</taxon>
        <taxon>Ditrysia</taxon>
        <taxon>Papilionoidea</taxon>
        <taxon>Papilionidae</taxon>
        <taxon>Papilioninae</taxon>
        <taxon>Iphiclides</taxon>
    </lineage>
</organism>
<dbReference type="EMBL" id="OW152825">
    <property type="protein sequence ID" value="CAH2041696.1"/>
    <property type="molecule type" value="Genomic_DNA"/>
</dbReference>
<reference evidence="2" key="1">
    <citation type="submission" date="2022-03" db="EMBL/GenBank/DDBJ databases">
        <authorList>
            <person name="Martin H S."/>
        </authorList>
    </citation>
    <scope>NUCLEOTIDE SEQUENCE</scope>
</reference>
<accession>A0ABN8HZG1</accession>
<feature type="transmembrane region" description="Helical" evidence="1">
    <location>
        <begin position="127"/>
        <end position="145"/>
    </location>
</feature>
<keyword evidence="3" id="KW-1185">Reference proteome</keyword>
<keyword evidence="1" id="KW-0472">Membrane</keyword>
<dbReference type="Proteomes" id="UP000837857">
    <property type="component" value="Chromosome 13"/>
</dbReference>
<feature type="transmembrane region" description="Helical" evidence="1">
    <location>
        <begin position="21"/>
        <end position="43"/>
    </location>
</feature>
<keyword evidence="1" id="KW-1133">Transmembrane helix</keyword>
<keyword evidence="1" id="KW-0812">Transmembrane</keyword>
<name>A0ABN8HZG1_9NEOP</name>
<gene>
    <name evidence="2" type="ORF">IPOD504_LOCUS3347</name>
</gene>
<evidence type="ECO:0000256" key="1">
    <source>
        <dbReference type="SAM" id="Phobius"/>
    </source>
</evidence>